<proteinExistence type="predicted"/>
<dbReference type="GO" id="GO:0003723">
    <property type="term" value="F:RNA binding"/>
    <property type="evidence" value="ECO:0007669"/>
    <property type="project" value="InterPro"/>
</dbReference>
<dbReference type="NCBIfam" id="TIGR00451">
    <property type="entry name" value="unchar_dom_2"/>
    <property type="match status" value="1"/>
</dbReference>
<dbReference type="PIRSF" id="PIRSF005067">
    <property type="entry name" value="Tma_RNA-bind_prd"/>
    <property type="match status" value="1"/>
</dbReference>
<sequence length="165" mass="17941">MAQFNLRRRHPVNKREARTLNAALAEAHGLEFSYRPGEVELAQSPTGQALLRDGRVIAFERGDRWHLAVRGLLELAPPGGWVQVDMGAVPFLRNGANVMAAGINDVAEAVTKGDLVWVREENHQRPLAVGEASMDGAEMVAAARGMAVKTLHHIGDTVWDFGGDD</sequence>
<dbReference type="InterPro" id="IPR004521">
    <property type="entry name" value="Uncharacterised_CHP00451"/>
</dbReference>
<accession>A0A1J5T3P1</accession>
<dbReference type="GO" id="GO:0001731">
    <property type="term" value="P:formation of translation preinitiation complex"/>
    <property type="evidence" value="ECO:0007669"/>
    <property type="project" value="TreeGrafter"/>
</dbReference>
<organism evidence="2 3">
    <name type="scientific">Marine Group III euryarchaeote CG-Bathy2</name>
    <dbReference type="NCBI Taxonomy" id="1889002"/>
    <lineage>
        <taxon>Archaea</taxon>
        <taxon>Methanobacteriati</taxon>
        <taxon>Thermoplasmatota</taxon>
        <taxon>Thermoplasmata</taxon>
        <taxon>Candidatus Thermoprofundales</taxon>
    </lineage>
</organism>
<name>A0A1J5T3P1_9ARCH</name>
<dbReference type="InterPro" id="IPR015947">
    <property type="entry name" value="PUA-like_sf"/>
</dbReference>
<dbReference type="PANTHER" id="PTHR22798:SF0">
    <property type="entry name" value="MALIGNANT T-CELL-AMPLIFIED SEQUENCE 1"/>
    <property type="match status" value="1"/>
</dbReference>
<comment type="caution">
    <text evidence="2">The sequence shown here is derived from an EMBL/GenBank/DDBJ whole genome shotgun (WGS) entry which is preliminary data.</text>
</comment>
<gene>
    <name evidence="2" type="ORF">BEU05_01015</name>
</gene>
<dbReference type="SMART" id="SM00359">
    <property type="entry name" value="PUA"/>
    <property type="match status" value="1"/>
</dbReference>
<evidence type="ECO:0000313" key="2">
    <source>
        <dbReference type="EMBL" id="OIR10869.1"/>
    </source>
</evidence>
<dbReference type="Pfam" id="PF01472">
    <property type="entry name" value="PUA"/>
    <property type="match status" value="1"/>
</dbReference>
<dbReference type="CDD" id="cd21154">
    <property type="entry name" value="PUA_MJ1432-like"/>
    <property type="match status" value="1"/>
</dbReference>
<reference evidence="2 3" key="1">
    <citation type="submission" date="2016-08" db="EMBL/GenBank/DDBJ databases">
        <title>New Insights into Marine Group III Euryarchaeota, from dark to light.</title>
        <authorList>
            <person name="Haro-Moreno J.M."/>
            <person name="Rodriguez-Valera F."/>
            <person name="Lopez-Garcia P."/>
            <person name="Moreira D."/>
            <person name="Martin-Cuadrado A.B."/>
        </authorList>
    </citation>
    <scope>NUCLEOTIDE SEQUENCE [LARGE SCALE GENOMIC DNA]</scope>
    <source>
        <strain evidence="2">CG-Bathy2</strain>
    </source>
</reference>
<dbReference type="InterPro" id="IPR002478">
    <property type="entry name" value="PUA"/>
</dbReference>
<dbReference type="AlphaFoldDB" id="A0A1J5T3P1"/>
<feature type="domain" description="PUA" evidence="1">
    <location>
        <begin position="80"/>
        <end position="155"/>
    </location>
</feature>
<dbReference type="EMBL" id="MIYT01000012">
    <property type="protein sequence ID" value="OIR10869.1"/>
    <property type="molecule type" value="Genomic_DNA"/>
</dbReference>
<evidence type="ECO:0000313" key="3">
    <source>
        <dbReference type="Proteomes" id="UP000182853"/>
    </source>
</evidence>
<dbReference type="PANTHER" id="PTHR22798">
    <property type="entry name" value="MCT-1 PROTEIN"/>
    <property type="match status" value="1"/>
</dbReference>
<dbReference type="Gene3D" id="3.10.400.20">
    <property type="match status" value="1"/>
</dbReference>
<dbReference type="SUPFAM" id="SSF88697">
    <property type="entry name" value="PUA domain-like"/>
    <property type="match status" value="1"/>
</dbReference>
<dbReference type="PROSITE" id="PS50890">
    <property type="entry name" value="PUA"/>
    <property type="match status" value="1"/>
</dbReference>
<dbReference type="InterPro" id="IPR022430">
    <property type="entry name" value="CHP03684"/>
</dbReference>
<protein>
    <recommendedName>
        <fullName evidence="1">PUA domain-containing protein</fullName>
    </recommendedName>
</protein>
<dbReference type="InterPro" id="IPR016437">
    <property type="entry name" value="MCT-1/Tma20"/>
</dbReference>
<evidence type="ECO:0000259" key="1">
    <source>
        <dbReference type="SMART" id="SM00359"/>
    </source>
</evidence>
<dbReference type="Proteomes" id="UP000182853">
    <property type="component" value="Unassembled WGS sequence"/>
</dbReference>
<dbReference type="NCBIfam" id="TIGR03684">
    <property type="entry name" value="arCOG00985"/>
    <property type="match status" value="1"/>
</dbReference>